<evidence type="ECO:0000313" key="2">
    <source>
        <dbReference type="EMBL" id="RDY68803.1"/>
    </source>
</evidence>
<reference evidence="2 3" key="1">
    <citation type="submission" date="2018-08" db="EMBL/GenBank/DDBJ databases">
        <title>Lysobacter soli KCTC 22011, whole genome shotgun sequence.</title>
        <authorList>
            <person name="Zhang X."/>
            <person name="Feng G."/>
            <person name="Zhu H."/>
        </authorList>
    </citation>
    <scope>NUCLEOTIDE SEQUENCE [LARGE SCALE GENOMIC DNA]</scope>
    <source>
        <strain evidence="2 3">KCTC 22011</strain>
    </source>
</reference>
<keyword evidence="3" id="KW-1185">Reference proteome</keyword>
<sequence>MQCPKCNSPMEPVELLSSLSQRCTQCKGLWLTMGENRLLKAEAERVDIGDAQVGEHYNHIDRIKCPVCFDRQLVRMVDAQQPHIWFESCSNCFGRFYDAGEFRDYAEHTLRDFFLDLDAPERV</sequence>
<dbReference type="RefSeq" id="WP_115841318.1">
    <property type="nucleotide sequence ID" value="NZ_QTJR01000002.1"/>
</dbReference>
<dbReference type="Proteomes" id="UP000256829">
    <property type="component" value="Unassembled WGS sequence"/>
</dbReference>
<dbReference type="Pfam" id="PF13453">
    <property type="entry name" value="Zn_ribbon_TFIIB"/>
    <property type="match status" value="1"/>
</dbReference>
<comment type="caution">
    <text evidence="2">The sequence shown here is derived from an EMBL/GenBank/DDBJ whole genome shotgun (WGS) entry which is preliminary data.</text>
</comment>
<dbReference type="AlphaFoldDB" id="A0A3D8VHI5"/>
<name>A0A3D8VHI5_9GAMM</name>
<proteinExistence type="predicted"/>
<accession>A0A3D8VHI5</accession>
<protein>
    <recommendedName>
        <fullName evidence="1">Transcription factor zinc-finger domain-containing protein</fullName>
    </recommendedName>
</protein>
<gene>
    <name evidence="2" type="ORF">DX912_04725</name>
</gene>
<evidence type="ECO:0000313" key="3">
    <source>
        <dbReference type="Proteomes" id="UP000256829"/>
    </source>
</evidence>
<feature type="domain" description="Transcription factor zinc-finger" evidence="1">
    <location>
        <begin position="2"/>
        <end position="35"/>
    </location>
</feature>
<dbReference type="InterPro" id="IPR027392">
    <property type="entry name" value="TF_Znf"/>
</dbReference>
<evidence type="ECO:0000259" key="1">
    <source>
        <dbReference type="Pfam" id="PF13453"/>
    </source>
</evidence>
<organism evidence="2 3">
    <name type="scientific">Lysobacter soli</name>
    <dbReference type="NCBI Taxonomy" id="453783"/>
    <lineage>
        <taxon>Bacteria</taxon>
        <taxon>Pseudomonadati</taxon>
        <taxon>Pseudomonadota</taxon>
        <taxon>Gammaproteobacteria</taxon>
        <taxon>Lysobacterales</taxon>
        <taxon>Lysobacteraceae</taxon>
        <taxon>Lysobacter</taxon>
    </lineage>
</organism>
<dbReference type="EMBL" id="QTJR01000002">
    <property type="protein sequence ID" value="RDY68803.1"/>
    <property type="molecule type" value="Genomic_DNA"/>
</dbReference>